<dbReference type="EMBL" id="KI397513">
    <property type="protein sequence ID" value="ERM94284.1"/>
    <property type="molecule type" value="Genomic_DNA"/>
</dbReference>
<dbReference type="PANTHER" id="PTHR22952">
    <property type="entry name" value="CAMP-RESPONSE ELEMENT BINDING PROTEIN-RELATED"/>
    <property type="match status" value="1"/>
</dbReference>
<accession>W1NGG2</accession>
<dbReference type="CDD" id="cd14707">
    <property type="entry name" value="bZIP_plant_BZIP46"/>
    <property type="match status" value="1"/>
</dbReference>
<dbReference type="InterPro" id="IPR046347">
    <property type="entry name" value="bZIP_sf"/>
</dbReference>
<dbReference type="SMART" id="SM00338">
    <property type="entry name" value="BRLZ"/>
    <property type="match status" value="1"/>
</dbReference>
<dbReference type="InterPro" id="IPR043452">
    <property type="entry name" value="BZIP46-like"/>
</dbReference>
<dbReference type="GO" id="GO:0005634">
    <property type="term" value="C:nucleus"/>
    <property type="evidence" value="ECO:0000318"/>
    <property type="project" value="GO_Central"/>
</dbReference>
<protein>
    <recommendedName>
        <fullName evidence="4">BZIP domain-containing protein</fullName>
    </recommendedName>
</protein>
<evidence type="ECO:0000256" key="2">
    <source>
        <dbReference type="ARBA" id="ARBA00023125"/>
    </source>
</evidence>
<dbReference type="Pfam" id="PF00170">
    <property type="entry name" value="bZIP_1"/>
    <property type="match status" value="1"/>
</dbReference>
<dbReference type="eggNOG" id="ENOG502QR11">
    <property type="taxonomic scope" value="Eukaryota"/>
</dbReference>
<evidence type="ECO:0000313" key="5">
    <source>
        <dbReference type="EMBL" id="ERM94284.1"/>
    </source>
</evidence>
<proteinExistence type="predicted"/>
<dbReference type="PANTHER" id="PTHR22952:SF392">
    <property type="entry name" value="BZIP TRANSCRIPTION FACTOR 12"/>
    <property type="match status" value="1"/>
</dbReference>
<dbReference type="HOGENOM" id="CLU_043238_1_1_1"/>
<sequence length="243" mass="26452">MGYDATLHQFQPLARQSSIFNLAIEELQSHGGDLSKALTTMNIDEFFKGACPSSDEAPGSNSGVAVTLEDFLQRAAGLVDENLNAPAMSPATNTLPLMGFNQAQALSGQGLHGQPAEFLQYPMNVPSIEQQQGLMVSYGAPMHVSGAYGVGGSVPLMDAGYGEMPLPVPSPMMGFSSDTQTPRQRWHVADEVLDKAAERRQKRMIKNRESAARSRARKQAYTKQLEHELSKLRTTNVMLKKIT</sequence>
<feature type="domain" description="BZIP" evidence="4">
    <location>
        <begin position="197"/>
        <end position="241"/>
    </location>
</feature>
<evidence type="ECO:0000256" key="3">
    <source>
        <dbReference type="ARBA" id="ARBA00023242"/>
    </source>
</evidence>
<dbReference type="SUPFAM" id="SSF57959">
    <property type="entry name" value="Leucine zipper domain"/>
    <property type="match status" value="1"/>
</dbReference>
<dbReference type="Gramene" id="ERM94284">
    <property type="protein sequence ID" value="ERM94284"/>
    <property type="gene ID" value="AMTR_s00010p00229220"/>
</dbReference>
<dbReference type="AlphaFoldDB" id="W1NGG2"/>
<dbReference type="STRING" id="13333.W1NGG2"/>
<reference evidence="6" key="1">
    <citation type="journal article" date="2013" name="Science">
        <title>The Amborella genome and the evolution of flowering plants.</title>
        <authorList>
            <consortium name="Amborella Genome Project"/>
        </authorList>
    </citation>
    <scope>NUCLEOTIDE SEQUENCE [LARGE SCALE GENOMIC DNA]</scope>
</reference>
<dbReference type="InterPro" id="IPR004827">
    <property type="entry name" value="bZIP"/>
</dbReference>
<comment type="subcellular location">
    <subcellularLocation>
        <location evidence="1">Nucleus</location>
    </subcellularLocation>
</comment>
<evidence type="ECO:0000313" key="6">
    <source>
        <dbReference type="Proteomes" id="UP000017836"/>
    </source>
</evidence>
<dbReference type="PROSITE" id="PS50217">
    <property type="entry name" value="BZIP"/>
    <property type="match status" value="1"/>
</dbReference>
<dbReference type="Gene3D" id="1.20.5.170">
    <property type="match status" value="1"/>
</dbReference>
<dbReference type="GO" id="GO:0045893">
    <property type="term" value="P:positive regulation of DNA-templated transcription"/>
    <property type="evidence" value="ECO:0007669"/>
    <property type="project" value="InterPro"/>
</dbReference>
<keyword evidence="3" id="KW-0539">Nucleus</keyword>
<evidence type="ECO:0000259" key="4">
    <source>
        <dbReference type="PROSITE" id="PS50217"/>
    </source>
</evidence>
<dbReference type="GO" id="GO:0003677">
    <property type="term" value="F:DNA binding"/>
    <property type="evidence" value="ECO:0007669"/>
    <property type="project" value="UniProtKB-KW"/>
</dbReference>
<keyword evidence="2" id="KW-0238">DNA-binding</keyword>
<dbReference type="Proteomes" id="UP000017836">
    <property type="component" value="Unassembled WGS sequence"/>
</dbReference>
<feature type="non-terminal residue" evidence="5">
    <location>
        <position position="243"/>
    </location>
</feature>
<dbReference type="GO" id="GO:0003700">
    <property type="term" value="F:DNA-binding transcription factor activity"/>
    <property type="evidence" value="ECO:0007669"/>
    <property type="project" value="InterPro"/>
</dbReference>
<dbReference type="OMA" id="WHVADEV"/>
<name>W1NGG2_AMBTC</name>
<evidence type="ECO:0000256" key="1">
    <source>
        <dbReference type="ARBA" id="ARBA00004123"/>
    </source>
</evidence>
<keyword evidence="6" id="KW-1185">Reference proteome</keyword>
<dbReference type="PROSITE" id="PS00036">
    <property type="entry name" value="BZIP_BASIC"/>
    <property type="match status" value="1"/>
</dbReference>
<organism evidence="5 6">
    <name type="scientific">Amborella trichopoda</name>
    <dbReference type="NCBI Taxonomy" id="13333"/>
    <lineage>
        <taxon>Eukaryota</taxon>
        <taxon>Viridiplantae</taxon>
        <taxon>Streptophyta</taxon>
        <taxon>Embryophyta</taxon>
        <taxon>Tracheophyta</taxon>
        <taxon>Spermatophyta</taxon>
        <taxon>Magnoliopsida</taxon>
        <taxon>Amborellales</taxon>
        <taxon>Amborellaceae</taxon>
        <taxon>Amborella</taxon>
    </lineage>
</organism>
<gene>
    <name evidence="5" type="ORF">AMTR_s00010p00229220</name>
</gene>